<dbReference type="RefSeq" id="WP_046996106.1">
    <property type="nucleotide sequence ID" value="NZ_JAIQ01000037.1"/>
</dbReference>
<evidence type="ECO:0000259" key="7">
    <source>
        <dbReference type="PROSITE" id="PS51900"/>
    </source>
</evidence>
<dbReference type="Gene3D" id="1.10.150.130">
    <property type="match status" value="1"/>
</dbReference>
<gene>
    <name evidence="8" type="ORF">AA20_01440</name>
</gene>
<organism evidence="8 9">
    <name type="scientific">Aliarcobacter butzleri L348</name>
    <dbReference type="NCBI Taxonomy" id="1447256"/>
    <lineage>
        <taxon>Bacteria</taxon>
        <taxon>Pseudomonadati</taxon>
        <taxon>Campylobacterota</taxon>
        <taxon>Epsilonproteobacteria</taxon>
        <taxon>Campylobacterales</taxon>
        <taxon>Arcobacteraceae</taxon>
        <taxon>Aliarcobacter</taxon>
    </lineage>
</organism>
<accession>A0A0G9KD49</accession>
<dbReference type="InterPro" id="IPR011010">
    <property type="entry name" value="DNA_brk_join_enz"/>
</dbReference>
<evidence type="ECO:0000313" key="9">
    <source>
        <dbReference type="Proteomes" id="UP000035514"/>
    </source>
</evidence>
<evidence type="ECO:0000259" key="6">
    <source>
        <dbReference type="PROSITE" id="PS51898"/>
    </source>
</evidence>
<dbReference type="SUPFAM" id="SSF56349">
    <property type="entry name" value="DNA breaking-rejoining enzymes"/>
    <property type="match status" value="1"/>
</dbReference>
<dbReference type="InterPro" id="IPR013762">
    <property type="entry name" value="Integrase-like_cat_sf"/>
</dbReference>
<keyword evidence="4" id="KW-0233">DNA recombination</keyword>
<dbReference type="EMBL" id="JAIQ01000037">
    <property type="protein sequence ID" value="KLE02113.1"/>
    <property type="molecule type" value="Genomic_DNA"/>
</dbReference>
<evidence type="ECO:0000313" key="8">
    <source>
        <dbReference type="EMBL" id="KLE02113.1"/>
    </source>
</evidence>
<evidence type="ECO:0000256" key="3">
    <source>
        <dbReference type="ARBA" id="ARBA00023125"/>
    </source>
</evidence>
<sequence length="414" mass="49206">MAKVQLLQDIQIKKAKPQEKDYFLNDGGGLRILIKSNGNKIWEYRYTINDKRKKTTFKTYPIVSLIEARTKRQEYQTLINRGIDPIKYFKTIKDENIVDNQGMFLNVVDEWLKIEAERTKENTHQNKIRIFENDINPFLKNKHIKDVKKDDILKIIQTKEIQAPNVASKIFVIFKSLFNYAVFKGYVTKNIFENTKEERKNYIKPQKVKHFSKITDEEILKELVNDIYNYTGMHSIRNALKFVLHIPLRADNLCNLKWSYIDFDKNVLTIPRELMKVKNINLPDFRMPLTNEVINILKEQQIFSGYQEWIFLGNNNRDPINSESPNGALKRMGYNNDRKGRKQRLHSFRGTFRSLIDTLDIDNKFSYEIKEKALDHHEESKTVRAYANQVDYINRFLPLMNYWSDFVLSLRDND</sequence>
<dbReference type="PANTHER" id="PTHR30629:SF2">
    <property type="entry name" value="PROPHAGE INTEGRASE INTS-RELATED"/>
    <property type="match status" value="1"/>
</dbReference>
<dbReference type="PATRIC" id="fig|1447256.3.peg.277"/>
<dbReference type="Pfam" id="PF00589">
    <property type="entry name" value="Phage_integrase"/>
    <property type="match status" value="1"/>
</dbReference>
<dbReference type="GO" id="GO:0003677">
    <property type="term" value="F:DNA binding"/>
    <property type="evidence" value="ECO:0007669"/>
    <property type="project" value="UniProtKB-UniRule"/>
</dbReference>
<dbReference type="InterPro" id="IPR050808">
    <property type="entry name" value="Phage_Integrase"/>
</dbReference>
<protein>
    <submittedName>
        <fullName evidence="8">Integrase</fullName>
    </submittedName>
</protein>
<dbReference type="Pfam" id="PF13356">
    <property type="entry name" value="Arm-DNA-bind_3"/>
    <property type="match status" value="1"/>
</dbReference>
<reference evidence="8 9" key="1">
    <citation type="submission" date="2014-01" db="EMBL/GenBank/DDBJ databases">
        <title>Development of a Comparative Genomic Fingerprinting Assay for High Resolution Genotyping of Arcobacter butzleri.</title>
        <authorList>
            <person name="Webb A.L."/>
            <person name="Inglis G.D."/>
            <person name="Kruczkiewicz P."/>
            <person name="Selinger L.B."/>
            <person name="Taboada E.N."/>
        </authorList>
    </citation>
    <scope>NUCLEOTIDE SEQUENCE [LARGE SCALE GENOMIC DNA]</scope>
    <source>
        <strain evidence="8 9">L348</strain>
    </source>
</reference>
<comment type="caution">
    <text evidence="8">The sequence shown here is derived from an EMBL/GenBank/DDBJ whole genome shotgun (WGS) entry which is preliminary data.</text>
</comment>
<dbReference type="Gene3D" id="3.30.160.390">
    <property type="entry name" value="Integrase, DNA-binding domain"/>
    <property type="match status" value="1"/>
</dbReference>
<dbReference type="Gene3D" id="1.10.443.10">
    <property type="entry name" value="Intergrase catalytic core"/>
    <property type="match status" value="1"/>
</dbReference>
<evidence type="ECO:0000256" key="1">
    <source>
        <dbReference type="ARBA" id="ARBA00008857"/>
    </source>
</evidence>
<dbReference type="PROSITE" id="PS51898">
    <property type="entry name" value="TYR_RECOMBINASE"/>
    <property type="match status" value="1"/>
</dbReference>
<feature type="domain" description="Core-binding (CB)" evidence="7">
    <location>
        <begin position="102"/>
        <end position="182"/>
    </location>
</feature>
<dbReference type="InterPro" id="IPR010998">
    <property type="entry name" value="Integrase_recombinase_N"/>
</dbReference>
<evidence type="ECO:0000256" key="5">
    <source>
        <dbReference type="PROSITE-ProRule" id="PRU01248"/>
    </source>
</evidence>
<comment type="similarity">
    <text evidence="1">Belongs to the 'phage' integrase family.</text>
</comment>
<dbReference type="InterPro" id="IPR038488">
    <property type="entry name" value="Integrase_DNA-bd_sf"/>
</dbReference>
<dbReference type="PANTHER" id="PTHR30629">
    <property type="entry name" value="PROPHAGE INTEGRASE"/>
    <property type="match status" value="1"/>
</dbReference>
<dbReference type="PROSITE" id="PS51900">
    <property type="entry name" value="CB"/>
    <property type="match status" value="1"/>
</dbReference>
<dbReference type="InterPro" id="IPR044068">
    <property type="entry name" value="CB"/>
</dbReference>
<dbReference type="InterPro" id="IPR002104">
    <property type="entry name" value="Integrase_catalytic"/>
</dbReference>
<feature type="domain" description="Tyr recombinase" evidence="6">
    <location>
        <begin position="210"/>
        <end position="401"/>
    </location>
</feature>
<dbReference type="GO" id="GO:0015074">
    <property type="term" value="P:DNA integration"/>
    <property type="evidence" value="ECO:0007669"/>
    <property type="project" value="UniProtKB-KW"/>
</dbReference>
<dbReference type="GO" id="GO:0006310">
    <property type="term" value="P:DNA recombination"/>
    <property type="evidence" value="ECO:0007669"/>
    <property type="project" value="UniProtKB-KW"/>
</dbReference>
<dbReference type="CDD" id="cd00801">
    <property type="entry name" value="INT_P4_C"/>
    <property type="match status" value="1"/>
</dbReference>
<keyword evidence="3 5" id="KW-0238">DNA-binding</keyword>
<proteinExistence type="inferred from homology"/>
<dbReference type="InterPro" id="IPR053876">
    <property type="entry name" value="Phage_int_M"/>
</dbReference>
<evidence type="ECO:0000256" key="4">
    <source>
        <dbReference type="ARBA" id="ARBA00023172"/>
    </source>
</evidence>
<dbReference type="AlphaFoldDB" id="A0A0G9KD49"/>
<dbReference type="Pfam" id="PF22022">
    <property type="entry name" value="Phage_int_M"/>
    <property type="match status" value="1"/>
</dbReference>
<evidence type="ECO:0000256" key="2">
    <source>
        <dbReference type="ARBA" id="ARBA00022908"/>
    </source>
</evidence>
<dbReference type="Proteomes" id="UP000035514">
    <property type="component" value="Unassembled WGS sequence"/>
</dbReference>
<keyword evidence="2" id="KW-0229">DNA integration</keyword>
<dbReference type="InterPro" id="IPR025166">
    <property type="entry name" value="Integrase_DNA_bind_dom"/>
</dbReference>
<name>A0A0G9KD49_9BACT</name>